<dbReference type="Proteomes" id="UP001168338">
    <property type="component" value="Unassembled WGS sequence"/>
</dbReference>
<dbReference type="InterPro" id="IPR050267">
    <property type="entry name" value="Anti-sigma-factor_SerPK"/>
</dbReference>
<keyword evidence="4" id="KW-1185">Reference proteome</keyword>
<dbReference type="GO" id="GO:0005524">
    <property type="term" value="F:ATP binding"/>
    <property type="evidence" value="ECO:0007669"/>
    <property type="project" value="UniProtKB-KW"/>
</dbReference>
<keyword evidence="1" id="KW-0723">Serine/threonine-protein kinase</keyword>
<sequence>MTKPATLTVGATVENLARIAEFLEKTLHDAGCPEETIFSVQLAVDEAGSNVMLYGYPDGDAGTLTVTCEVREGTIRLTLTDDGRPFDPLTIEPPDLDADLEHRKIGGLGIHFMRSVMDDVGYDYIDGKNVLCMIKREGGT</sequence>
<proteinExistence type="predicted"/>
<keyword evidence="1" id="KW-0418">Kinase</keyword>
<dbReference type="SUPFAM" id="SSF55874">
    <property type="entry name" value="ATPase domain of HSP90 chaperone/DNA topoisomerase II/histidine kinase"/>
    <property type="match status" value="1"/>
</dbReference>
<dbReference type="Pfam" id="PF13581">
    <property type="entry name" value="HATPase_c_2"/>
    <property type="match status" value="1"/>
</dbReference>
<protein>
    <submittedName>
        <fullName evidence="3">ATP-binding protein</fullName>
    </submittedName>
</protein>
<keyword evidence="3" id="KW-0067">ATP-binding</keyword>
<dbReference type="PANTHER" id="PTHR35526:SF6">
    <property type="entry name" value="SLR1861 PROTEIN"/>
    <property type="match status" value="1"/>
</dbReference>
<accession>A0ABT8MAC8</accession>
<reference evidence="3" key="1">
    <citation type="submission" date="2019-05" db="EMBL/GenBank/DDBJ databases">
        <title>Methanoculleus sp. FWC-SCC1, a methanogenic archaeon isolated from deep marine cold seep.</title>
        <authorList>
            <person name="Chen Y.-W."/>
            <person name="Chen S.-C."/>
            <person name="Teng N.-H."/>
            <person name="Lai M.-C."/>
        </authorList>
    </citation>
    <scope>NUCLEOTIDE SEQUENCE</scope>
    <source>
        <strain evidence="3">FWC-SCC1</strain>
    </source>
</reference>
<dbReference type="RefSeq" id="WP_301664018.1">
    <property type="nucleotide sequence ID" value="NZ_VCYH01000005.1"/>
</dbReference>
<feature type="domain" description="Histidine kinase/HSP90-like ATPase" evidence="2">
    <location>
        <begin position="11"/>
        <end position="135"/>
    </location>
</feature>
<evidence type="ECO:0000313" key="4">
    <source>
        <dbReference type="Proteomes" id="UP001168338"/>
    </source>
</evidence>
<dbReference type="EMBL" id="VCYH01000005">
    <property type="protein sequence ID" value="MDN7024894.1"/>
    <property type="molecule type" value="Genomic_DNA"/>
</dbReference>
<dbReference type="CDD" id="cd16936">
    <property type="entry name" value="HATPase_RsbW-like"/>
    <property type="match status" value="1"/>
</dbReference>
<name>A0ABT8MAC8_9EURY</name>
<dbReference type="InterPro" id="IPR003594">
    <property type="entry name" value="HATPase_dom"/>
</dbReference>
<evidence type="ECO:0000313" key="3">
    <source>
        <dbReference type="EMBL" id="MDN7024894.1"/>
    </source>
</evidence>
<organism evidence="3 4">
    <name type="scientific">Methanoculleus frigidifontis</name>
    <dbReference type="NCBI Taxonomy" id="2584085"/>
    <lineage>
        <taxon>Archaea</taxon>
        <taxon>Methanobacteriati</taxon>
        <taxon>Methanobacteriota</taxon>
        <taxon>Stenosarchaea group</taxon>
        <taxon>Methanomicrobia</taxon>
        <taxon>Methanomicrobiales</taxon>
        <taxon>Methanomicrobiaceae</taxon>
        <taxon>Methanoculleus</taxon>
    </lineage>
</organism>
<evidence type="ECO:0000256" key="1">
    <source>
        <dbReference type="ARBA" id="ARBA00022527"/>
    </source>
</evidence>
<dbReference type="InterPro" id="IPR036890">
    <property type="entry name" value="HATPase_C_sf"/>
</dbReference>
<keyword evidence="1" id="KW-0808">Transferase</keyword>
<gene>
    <name evidence="3" type="ORF">FGU65_08335</name>
</gene>
<evidence type="ECO:0000259" key="2">
    <source>
        <dbReference type="Pfam" id="PF13581"/>
    </source>
</evidence>
<keyword evidence="3" id="KW-0547">Nucleotide-binding</keyword>
<dbReference type="PANTHER" id="PTHR35526">
    <property type="entry name" value="ANTI-SIGMA-F FACTOR RSBW-RELATED"/>
    <property type="match status" value="1"/>
</dbReference>
<dbReference type="Gene3D" id="3.30.565.10">
    <property type="entry name" value="Histidine kinase-like ATPase, C-terminal domain"/>
    <property type="match status" value="1"/>
</dbReference>
<comment type="caution">
    <text evidence="3">The sequence shown here is derived from an EMBL/GenBank/DDBJ whole genome shotgun (WGS) entry which is preliminary data.</text>
</comment>